<evidence type="ECO:0000313" key="5">
    <source>
        <dbReference type="Proteomes" id="UP000324629"/>
    </source>
</evidence>
<gene>
    <name evidence="4" type="ORF">DEA37_0001553</name>
</gene>
<keyword evidence="2" id="KW-1133">Transmembrane helix</keyword>
<keyword evidence="5" id="KW-1185">Reference proteome</keyword>
<dbReference type="EMBL" id="QNGE01001120">
    <property type="protein sequence ID" value="KAA3678388.1"/>
    <property type="molecule type" value="Genomic_DNA"/>
</dbReference>
<comment type="caution">
    <text evidence="4">The sequence shown here is derived from an EMBL/GenBank/DDBJ whole genome shotgun (WGS) entry which is preliminary data.</text>
</comment>
<dbReference type="PROSITE" id="PS50287">
    <property type="entry name" value="SRCR_2"/>
    <property type="match status" value="1"/>
</dbReference>
<dbReference type="Proteomes" id="UP000324629">
    <property type="component" value="Unassembled WGS sequence"/>
</dbReference>
<reference evidence="4 5" key="1">
    <citation type="journal article" date="2019" name="Gigascience">
        <title>Whole-genome sequence of the oriental lung fluke Paragonimus westermani.</title>
        <authorList>
            <person name="Oey H."/>
            <person name="Zakrzewski M."/>
            <person name="Narain K."/>
            <person name="Devi K.R."/>
            <person name="Agatsuma T."/>
            <person name="Nawaratna S."/>
            <person name="Gobert G.N."/>
            <person name="Jones M.K."/>
            <person name="Ragan M.A."/>
            <person name="McManus D.P."/>
            <person name="Krause L."/>
        </authorList>
    </citation>
    <scope>NUCLEOTIDE SEQUENCE [LARGE SCALE GENOMIC DNA]</scope>
    <source>
        <strain evidence="4 5">IND2009</strain>
    </source>
</reference>
<name>A0A5J4NTJ5_9TREM</name>
<evidence type="ECO:0000313" key="4">
    <source>
        <dbReference type="EMBL" id="KAA3678388.1"/>
    </source>
</evidence>
<feature type="transmembrane region" description="Helical" evidence="2">
    <location>
        <begin position="6"/>
        <end position="24"/>
    </location>
</feature>
<dbReference type="InterPro" id="IPR001190">
    <property type="entry name" value="SRCR"/>
</dbReference>
<keyword evidence="2" id="KW-0472">Membrane</keyword>
<dbReference type="AlphaFoldDB" id="A0A5J4NTJ5"/>
<proteinExistence type="predicted"/>
<protein>
    <recommendedName>
        <fullName evidence="3">SRCR domain-containing protein</fullName>
    </recommendedName>
</protein>
<keyword evidence="2" id="KW-0812">Transmembrane</keyword>
<evidence type="ECO:0000256" key="2">
    <source>
        <dbReference type="SAM" id="Phobius"/>
    </source>
</evidence>
<evidence type="ECO:0000259" key="3">
    <source>
        <dbReference type="PROSITE" id="PS50287"/>
    </source>
</evidence>
<feature type="transmembrane region" description="Helical" evidence="2">
    <location>
        <begin position="36"/>
        <end position="55"/>
    </location>
</feature>
<dbReference type="GO" id="GO:0016020">
    <property type="term" value="C:membrane"/>
    <property type="evidence" value="ECO:0007669"/>
    <property type="project" value="InterPro"/>
</dbReference>
<accession>A0A5J4NTJ5</accession>
<feature type="domain" description="SRCR" evidence="3">
    <location>
        <begin position="36"/>
        <end position="71"/>
    </location>
</feature>
<evidence type="ECO:0000256" key="1">
    <source>
        <dbReference type="PROSITE-ProRule" id="PRU00196"/>
    </source>
</evidence>
<sequence length="71" mass="8146">MHHRGTISLVVLLIIWTLFINYAIIPDQGLDHDRGLKLVVGHVLIMGAVLVYQGYSWSRTCDDRWTLVKLN</sequence>
<organism evidence="4 5">
    <name type="scientific">Paragonimus westermani</name>
    <dbReference type="NCBI Taxonomy" id="34504"/>
    <lineage>
        <taxon>Eukaryota</taxon>
        <taxon>Metazoa</taxon>
        <taxon>Spiralia</taxon>
        <taxon>Lophotrochozoa</taxon>
        <taxon>Platyhelminthes</taxon>
        <taxon>Trematoda</taxon>
        <taxon>Digenea</taxon>
        <taxon>Plagiorchiida</taxon>
        <taxon>Troglotremata</taxon>
        <taxon>Troglotrematidae</taxon>
        <taxon>Paragonimus</taxon>
    </lineage>
</organism>
<comment type="caution">
    <text evidence="1">Lacks conserved residue(s) required for the propagation of feature annotation.</text>
</comment>